<dbReference type="FunFam" id="3.40.50.720:FF:000084">
    <property type="entry name" value="Short-chain dehydrogenase reductase"/>
    <property type="match status" value="1"/>
</dbReference>
<dbReference type="KEGG" id="vil:CFK37_04030"/>
<evidence type="ECO:0000256" key="2">
    <source>
        <dbReference type="ARBA" id="ARBA00023002"/>
    </source>
</evidence>
<dbReference type="AlphaFoldDB" id="A0A220U036"/>
<keyword evidence="5" id="KW-1185">Reference proteome</keyword>
<proteinExistence type="inferred from homology"/>
<dbReference type="PANTHER" id="PTHR48107">
    <property type="entry name" value="NADPH-DEPENDENT ALDEHYDE REDUCTASE-LIKE PROTEIN, CHLOROPLASTIC-RELATED"/>
    <property type="match status" value="1"/>
</dbReference>
<accession>A0A220U036</accession>
<evidence type="ECO:0000313" key="5">
    <source>
        <dbReference type="Proteomes" id="UP000198312"/>
    </source>
</evidence>
<dbReference type="CDD" id="cd05355">
    <property type="entry name" value="SDR_c1"/>
    <property type="match status" value="1"/>
</dbReference>
<dbReference type="EMBL" id="CP022315">
    <property type="protein sequence ID" value="ASK61400.1"/>
    <property type="molecule type" value="Genomic_DNA"/>
</dbReference>
<keyword evidence="2" id="KW-0560">Oxidoreductase</keyword>
<dbReference type="RefSeq" id="WP_089060677.1">
    <property type="nucleotide sequence ID" value="NZ_CP022315.1"/>
</dbReference>
<dbReference type="NCBIfam" id="NF005214">
    <property type="entry name" value="PRK06701.1"/>
    <property type="match status" value="1"/>
</dbReference>
<name>A0A220U036_9BACI</name>
<dbReference type="PANTHER" id="PTHR48107:SF16">
    <property type="entry name" value="NADPH-DEPENDENT ALDEHYDE REDUCTASE 1, CHLOROPLASTIC"/>
    <property type="match status" value="1"/>
</dbReference>
<dbReference type="PRINTS" id="PR00080">
    <property type="entry name" value="SDRFAMILY"/>
</dbReference>
<dbReference type="Pfam" id="PF13561">
    <property type="entry name" value="adh_short_C2"/>
    <property type="match status" value="1"/>
</dbReference>
<dbReference type="InterPro" id="IPR002347">
    <property type="entry name" value="SDR_fam"/>
</dbReference>
<evidence type="ECO:0000256" key="1">
    <source>
        <dbReference type="ARBA" id="ARBA00006484"/>
    </source>
</evidence>
<dbReference type="Proteomes" id="UP000198312">
    <property type="component" value="Chromosome"/>
</dbReference>
<feature type="region of interest" description="Disordered" evidence="3">
    <location>
        <begin position="1"/>
        <end position="38"/>
    </location>
</feature>
<dbReference type="GO" id="GO:0016614">
    <property type="term" value="F:oxidoreductase activity, acting on CH-OH group of donors"/>
    <property type="evidence" value="ECO:0007669"/>
    <property type="project" value="UniProtKB-ARBA"/>
</dbReference>
<dbReference type="Gene3D" id="3.40.50.720">
    <property type="entry name" value="NAD(P)-binding Rossmann-like Domain"/>
    <property type="match status" value="1"/>
</dbReference>
<sequence>MDMRYLQTGGQPAQTQPKQPGLEDKMNPTPKQTGQEYVGSGKLTGKTALISGGDSGIGRAVAIAYAKEGAHVAITYLEEDSDAEETKRCVEAEGVQCLLIQGDVKDSGFCKEAVDQTVESLGSLNVLVNNTGVQYPQNSLLDISDEQWEETFQTNIFSFFYMTKAAIPHLKSGDTIIFTSSINAHVGNETLIDYTATKGAITAFARSMARSLAKDNIRVNTVAPGPIWTPLIPSTFDANKVAKFGTDTPLGRPGQPSELAGAYVHLASDESTYMTGQTIHINGGMYTSS</sequence>
<dbReference type="InterPro" id="IPR020904">
    <property type="entry name" value="Sc_DH/Rdtase_CS"/>
</dbReference>
<comment type="similarity">
    <text evidence="1">Belongs to the short-chain dehydrogenases/reductases (SDR) family.</text>
</comment>
<dbReference type="InterPro" id="IPR036291">
    <property type="entry name" value="NAD(P)-bd_dom_sf"/>
</dbReference>
<evidence type="ECO:0000256" key="3">
    <source>
        <dbReference type="SAM" id="MobiDB-lite"/>
    </source>
</evidence>
<dbReference type="SUPFAM" id="SSF51735">
    <property type="entry name" value="NAD(P)-binding Rossmann-fold domains"/>
    <property type="match status" value="1"/>
</dbReference>
<dbReference type="OrthoDB" id="9803333at2"/>
<evidence type="ECO:0000313" key="4">
    <source>
        <dbReference type="EMBL" id="ASK61400.1"/>
    </source>
</evidence>
<dbReference type="PROSITE" id="PS00061">
    <property type="entry name" value="ADH_SHORT"/>
    <property type="match status" value="1"/>
</dbReference>
<reference evidence="4 5" key="1">
    <citation type="submission" date="2017-07" db="EMBL/GenBank/DDBJ databases">
        <title>Virgibacillus sp. LM2416.</title>
        <authorList>
            <person name="Tak E.J."/>
            <person name="Bae J.-W."/>
        </authorList>
    </citation>
    <scope>NUCLEOTIDE SEQUENCE [LARGE SCALE GENOMIC DNA]</scope>
    <source>
        <strain evidence="4 5">LM2416</strain>
    </source>
</reference>
<dbReference type="PRINTS" id="PR00081">
    <property type="entry name" value="GDHRDH"/>
</dbReference>
<organism evidence="4 5">
    <name type="scientific">Virgibacillus phasianinus</name>
    <dbReference type="NCBI Taxonomy" id="2017483"/>
    <lineage>
        <taxon>Bacteria</taxon>
        <taxon>Bacillati</taxon>
        <taxon>Bacillota</taxon>
        <taxon>Bacilli</taxon>
        <taxon>Bacillales</taxon>
        <taxon>Bacillaceae</taxon>
        <taxon>Virgibacillus</taxon>
    </lineage>
</organism>
<protein>
    <submittedName>
        <fullName evidence="4">NAD(P)-dependent oxidoreductase</fullName>
    </submittedName>
</protein>
<dbReference type="GO" id="GO:0008206">
    <property type="term" value="P:bile acid metabolic process"/>
    <property type="evidence" value="ECO:0007669"/>
    <property type="project" value="UniProtKB-ARBA"/>
</dbReference>
<gene>
    <name evidence="4" type="ORF">CFK37_04030</name>
</gene>
<feature type="compositionally biased region" description="Polar residues" evidence="3">
    <location>
        <begin position="8"/>
        <end position="18"/>
    </location>
</feature>